<comment type="caution">
    <text evidence="1">The sequence shown here is derived from an EMBL/GenBank/DDBJ whole genome shotgun (WGS) entry which is preliminary data.</text>
</comment>
<dbReference type="AlphaFoldDB" id="A0AAN5D3B4"/>
<proteinExistence type="predicted"/>
<evidence type="ECO:0000313" key="1">
    <source>
        <dbReference type="EMBL" id="GMR54985.1"/>
    </source>
</evidence>
<dbReference type="EMBL" id="BTRK01000005">
    <property type="protein sequence ID" value="GMR54985.1"/>
    <property type="molecule type" value="Genomic_DNA"/>
</dbReference>
<protein>
    <submittedName>
        <fullName evidence="1">Uncharacterized protein</fullName>
    </submittedName>
</protein>
<name>A0AAN5D3B4_9BILA</name>
<reference evidence="2" key="1">
    <citation type="submission" date="2022-10" db="EMBL/GenBank/DDBJ databases">
        <title>Genome assembly of Pristionchus species.</title>
        <authorList>
            <person name="Yoshida K."/>
            <person name="Sommer R.J."/>
        </authorList>
    </citation>
    <scope>NUCLEOTIDE SEQUENCE [LARGE SCALE GENOMIC DNA]</scope>
    <source>
        <strain evidence="2">RS5460</strain>
    </source>
</reference>
<gene>
    <name evidence="1" type="ORF">PMAYCL1PPCAC_25180</name>
</gene>
<evidence type="ECO:0000313" key="2">
    <source>
        <dbReference type="Proteomes" id="UP001328107"/>
    </source>
</evidence>
<feature type="non-terminal residue" evidence="1">
    <location>
        <position position="200"/>
    </location>
</feature>
<sequence length="200" mass="22325">MSRLPYSLSDGEFRVELPQQLSHLSVVCDLHRLVEGAPLPVLMLVAECHSLGILQLSRPVFHRLRFSLDLVRECLVDVLVDGQLLLVDVGLLLRLSQCRRPLVLTRVDVALGRSPVMGRVGGLEQQELDRWRTAEDNEASCTDGRDGGHHPIDDIPKSVEGFLLFTSKIVKGERSYELISIVCCESCRDGPRADHLPLKN</sequence>
<keyword evidence="2" id="KW-1185">Reference proteome</keyword>
<accession>A0AAN5D3B4</accession>
<dbReference type="Proteomes" id="UP001328107">
    <property type="component" value="Unassembled WGS sequence"/>
</dbReference>
<organism evidence="1 2">
    <name type="scientific">Pristionchus mayeri</name>
    <dbReference type="NCBI Taxonomy" id="1317129"/>
    <lineage>
        <taxon>Eukaryota</taxon>
        <taxon>Metazoa</taxon>
        <taxon>Ecdysozoa</taxon>
        <taxon>Nematoda</taxon>
        <taxon>Chromadorea</taxon>
        <taxon>Rhabditida</taxon>
        <taxon>Rhabditina</taxon>
        <taxon>Diplogasteromorpha</taxon>
        <taxon>Diplogasteroidea</taxon>
        <taxon>Neodiplogasteridae</taxon>
        <taxon>Pristionchus</taxon>
    </lineage>
</organism>